<dbReference type="AlphaFoldDB" id="A0A4Q7KFV1"/>
<comment type="caution">
    <text evidence="3">The sequence shown here is derived from an EMBL/GenBank/DDBJ whole genome shotgun (WGS) entry which is preliminary data.</text>
</comment>
<keyword evidence="4" id="KW-1185">Reference proteome</keyword>
<dbReference type="PANTHER" id="PTHR43794">
    <property type="entry name" value="AMINOHYDROLASE SSNA-RELATED"/>
    <property type="match status" value="1"/>
</dbReference>
<evidence type="ECO:0000259" key="2">
    <source>
        <dbReference type="Pfam" id="PF01979"/>
    </source>
</evidence>
<dbReference type="Gene3D" id="2.30.40.10">
    <property type="entry name" value="Urease, subunit C, domain 1"/>
    <property type="match status" value="1"/>
</dbReference>
<dbReference type="Proteomes" id="UP000294257">
    <property type="component" value="Unassembled WGS sequence"/>
</dbReference>
<name>A0A4Q7KFV1_9PSEU</name>
<dbReference type="InterPro" id="IPR011059">
    <property type="entry name" value="Metal-dep_hydrolase_composite"/>
</dbReference>
<organism evidence="3 4">
    <name type="scientific">Herbihabitans rhizosphaerae</name>
    <dbReference type="NCBI Taxonomy" id="1872711"/>
    <lineage>
        <taxon>Bacteria</taxon>
        <taxon>Bacillati</taxon>
        <taxon>Actinomycetota</taxon>
        <taxon>Actinomycetes</taxon>
        <taxon>Pseudonocardiales</taxon>
        <taxon>Pseudonocardiaceae</taxon>
        <taxon>Herbihabitans</taxon>
    </lineage>
</organism>
<dbReference type="InterPro" id="IPR010252">
    <property type="entry name" value="HutF"/>
</dbReference>
<dbReference type="GO" id="GO:0016810">
    <property type="term" value="F:hydrolase activity, acting on carbon-nitrogen (but not peptide) bonds"/>
    <property type="evidence" value="ECO:0007669"/>
    <property type="project" value="InterPro"/>
</dbReference>
<protein>
    <submittedName>
        <fullName evidence="3">Formiminoglutamate deiminase</fullName>
    </submittedName>
</protein>
<dbReference type="EMBL" id="SGWQ01000011">
    <property type="protein sequence ID" value="RZS32762.1"/>
    <property type="molecule type" value="Genomic_DNA"/>
</dbReference>
<evidence type="ECO:0000313" key="4">
    <source>
        <dbReference type="Proteomes" id="UP000294257"/>
    </source>
</evidence>
<sequence length="444" mass="46962">MTDFWCERALLPDGVARGVLVNVAEDGTVGGVSTADTPPPDAHSLRGLVFPGFANAHSHAFHRALRGRTHGSDTYGGGTFWTWRDGMYTLAERLDPDSYHELARAVYAEMALAGITCVGEFHYLHHGPGGTPYADPNAMGEALIAAAADAGIRITLLDTLYLRGGLTEDGYQPLAGPQLRFGDGDVEAWDDRVSRLRPDSHARIGSALHSVRAVPKDMLGTFAMHVEGTPVHLHLSEQPAENEACQRFHGCSPTELLESYGVLGGWVTAVHATHLSTVDIGLLGSNGVTACFCPTTEADLADGIGPARELLDAGSPLALGSDQHAVIDMLVEARALEHGERLRTGERGRLTPAELMRAVTEAGHRSLGWRAGRIVAGAPADLVAVDLDTPRTAGARPDQVILAATAADIHTVVSSGRIIARDGQHEKLGAVGPLLTSAITPLWA</sequence>
<proteinExistence type="predicted"/>
<dbReference type="InterPro" id="IPR032466">
    <property type="entry name" value="Metal_Hydrolase"/>
</dbReference>
<evidence type="ECO:0000256" key="1">
    <source>
        <dbReference type="ARBA" id="ARBA00022801"/>
    </source>
</evidence>
<dbReference type="InterPro" id="IPR050287">
    <property type="entry name" value="MTA/SAH_deaminase"/>
</dbReference>
<reference evidence="3 4" key="1">
    <citation type="submission" date="2019-02" db="EMBL/GenBank/DDBJ databases">
        <title>Genomic Encyclopedia of Type Strains, Phase IV (KMG-IV): sequencing the most valuable type-strain genomes for metagenomic binning, comparative biology and taxonomic classification.</title>
        <authorList>
            <person name="Goeker M."/>
        </authorList>
    </citation>
    <scope>NUCLEOTIDE SEQUENCE [LARGE SCALE GENOMIC DNA]</scope>
    <source>
        <strain evidence="3 4">DSM 101727</strain>
    </source>
</reference>
<keyword evidence="1" id="KW-0378">Hydrolase</keyword>
<dbReference type="SUPFAM" id="SSF51338">
    <property type="entry name" value="Composite domain of metallo-dependent hydrolases"/>
    <property type="match status" value="1"/>
</dbReference>
<gene>
    <name evidence="3" type="ORF">EV193_111147</name>
</gene>
<dbReference type="NCBIfam" id="NF006681">
    <property type="entry name" value="PRK09229.1-2"/>
    <property type="match status" value="1"/>
</dbReference>
<accession>A0A4Q7KFV1</accession>
<dbReference type="PANTHER" id="PTHR43794:SF11">
    <property type="entry name" value="AMIDOHYDROLASE-RELATED DOMAIN-CONTAINING PROTEIN"/>
    <property type="match status" value="1"/>
</dbReference>
<dbReference type="Gene3D" id="3.20.20.140">
    <property type="entry name" value="Metal-dependent hydrolases"/>
    <property type="match status" value="1"/>
</dbReference>
<feature type="domain" description="Amidohydrolase-related" evidence="2">
    <location>
        <begin position="48"/>
        <end position="418"/>
    </location>
</feature>
<dbReference type="OrthoDB" id="3204583at2"/>
<dbReference type="RefSeq" id="WP_130347717.1">
    <property type="nucleotide sequence ID" value="NZ_SGWQ01000011.1"/>
</dbReference>
<dbReference type="NCBIfam" id="TIGR02022">
    <property type="entry name" value="hutF"/>
    <property type="match status" value="1"/>
</dbReference>
<dbReference type="SUPFAM" id="SSF51556">
    <property type="entry name" value="Metallo-dependent hydrolases"/>
    <property type="match status" value="1"/>
</dbReference>
<dbReference type="Pfam" id="PF01979">
    <property type="entry name" value="Amidohydro_1"/>
    <property type="match status" value="1"/>
</dbReference>
<dbReference type="InterPro" id="IPR006680">
    <property type="entry name" value="Amidohydro-rel"/>
</dbReference>
<evidence type="ECO:0000313" key="3">
    <source>
        <dbReference type="EMBL" id="RZS32762.1"/>
    </source>
</evidence>